<gene>
    <name evidence="1" type="ORF">BDFB_005759</name>
</gene>
<keyword evidence="2" id="KW-1185">Reference proteome</keyword>
<protein>
    <submittedName>
        <fullName evidence="1">Uncharacterized protein</fullName>
    </submittedName>
</protein>
<sequence>MCISKEEMAYILG</sequence>
<dbReference type="EMBL" id="QDEB01011897">
    <property type="protein sequence ID" value="RZC42007.1"/>
    <property type="molecule type" value="Genomic_DNA"/>
</dbReference>
<evidence type="ECO:0000313" key="1">
    <source>
        <dbReference type="EMBL" id="RZC42007.1"/>
    </source>
</evidence>
<proteinExistence type="predicted"/>
<accession>A0A482WB47</accession>
<name>A0A482WB47_ASBVE</name>
<reference evidence="1 2" key="1">
    <citation type="submission" date="2017-03" db="EMBL/GenBank/DDBJ databases">
        <title>Genome of the blue death feigning beetle - Asbolus verrucosus.</title>
        <authorList>
            <person name="Rider S.D."/>
        </authorList>
    </citation>
    <scope>NUCLEOTIDE SEQUENCE [LARGE SCALE GENOMIC DNA]</scope>
    <source>
        <strain evidence="1">Butters</strain>
        <tissue evidence="1">Head and leg muscle</tissue>
    </source>
</reference>
<dbReference type="Proteomes" id="UP000292052">
    <property type="component" value="Unassembled WGS sequence"/>
</dbReference>
<organism evidence="1 2">
    <name type="scientific">Asbolus verrucosus</name>
    <name type="common">Desert ironclad beetle</name>
    <dbReference type="NCBI Taxonomy" id="1661398"/>
    <lineage>
        <taxon>Eukaryota</taxon>
        <taxon>Metazoa</taxon>
        <taxon>Ecdysozoa</taxon>
        <taxon>Arthropoda</taxon>
        <taxon>Hexapoda</taxon>
        <taxon>Insecta</taxon>
        <taxon>Pterygota</taxon>
        <taxon>Neoptera</taxon>
        <taxon>Endopterygota</taxon>
        <taxon>Coleoptera</taxon>
        <taxon>Polyphaga</taxon>
        <taxon>Cucujiformia</taxon>
        <taxon>Tenebrionidae</taxon>
        <taxon>Pimeliinae</taxon>
        <taxon>Asbolus</taxon>
    </lineage>
</organism>
<comment type="caution">
    <text evidence="1">The sequence shown here is derived from an EMBL/GenBank/DDBJ whole genome shotgun (WGS) entry which is preliminary data.</text>
</comment>
<evidence type="ECO:0000313" key="2">
    <source>
        <dbReference type="Proteomes" id="UP000292052"/>
    </source>
</evidence>